<reference evidence="5" key="1">
    <citation type="submission" date="2019-09" db="EMBL/GenBank/DDBJ databases">
        <title>Characterisation of the sponge microbiome using genome-centric metagenomics.</title>
        <authorList>
            <person name="Engelberts J.P."/>
            <person name="Robbins S.J."/>
            <person name="De Goeij J.M."/>
            <person name="Aranda M."/>
            <person name="Bell S.C."/>
            <person name="Webster N.S."/>
        </authorList>
    </citation>
    <scope>NUCLEOTIDE SEQUENCE</scope>
    <source>
        <strain evidence="5">SB0664_bin_27</strain>
    </source>
</reference>
<dbReference type="CDD" id="cd14958">
    <property type="entry name" value="NHL_PAL_like"/>
    <property type="match status" value="1"/>
</dbReference>
<dbReference type="SUPFAM" id="SSF101898">
    <property type="entry name" value="NHL repeat"/>
    <property type="match status" value="1"/>
</dbReference>
<name>A0A6B0YYG8_9CHLR</name>
<dbReference type="PANTHER" id="PTHR10680:SF38">
    <property type="entry name" value="BLL1368 PROTEIN"/>
    <property type="match status" value="1"/>
</dbReference>
<dbReference type="GO" id="GO:0005576">
    <property type="term" value="C:extracellular region"/>
    <property type="evidence" value="ECO:0007669"/>
    <property type="project" value="TreeGrafter"/>
</dbReference>
<keyword evidence="1" id="KW-0732">Signal</keyword>
<evidence type="ECO:0000256" key="3">
    <source>
        <dbReference type="ARBA" id="ARBA00023180"/>
    </source>
</evidence>
<keyword evidence="3" id="KW-0325">Glycoprotein</keyword>
<evidence type="ECO:0008006" key="6">
    <source>
        <dbReference type="Google" id="ProtNLM"/>
    </source>
</evidence>
<dbReference type="EMBL" id="VXRG01000109">
    <property type="protein sequence ID" value="MXY94448.1"/>
    <property type="molecule type" value="Genomic_DNA"/>
</dbReference>
<feature type="repeat" description="NHL" evidence="4">
    <location>
        <begin position="153"/>
        <end position="196"/>
    </location>
</feature>
<dbReference type="Pfam" id="PF01436">
    <property type="entry name" value="NHL"/>
    <property type="match status" value="1"/>
</dbReference>
<dbReference type="InterPro" id="IPR011042">
    <property type="entry name" value="6-blade_b-propeller_TolB-like"/>
</dbReference>
<evidence type="ECO:0000313" key="5">
    <source>
        <dbReference type="EMBL" id="MXY94448.1"/>
    </source>
</evidence>
<comment type="caution">
    <text evidence="5">The sequence shown here is derived from an EMBL/GenBank/DDBJ whole genome shotgun (WGS) entry which is preliminary data.</text>
</comment>
<protein>
    <recommendedName>
        <fullName evidence="6">6-bladed beta-propeller</fullName>
    </recommendedName>
</protein>
<proteinExistence type="predicted"/>
<organism evidence="5">
    <name type="scientific">Caldilineaceae bacterium SB0664_bin_27</name>
    <dbReference type="NCBI Taxonomy" id="2605260"/>
    <lineage>
        <taxon>Bacteria</taxon>
        <taxon>Bacillati</taxon>
        <taxon>Chloroflexota</taxon>
        <taxon>Caldilineae</taxon>
        <taxon>Caldilineales</taxon>
        <taxon>Caldilineaceae</taxon>
    </lineage>
</organism>
<gene>
    <name evidence="5" type="ORF">F4Y42_13490</name>
</gene>
<sequence length="285" mass="31231">MAGSQGGFEYKVVEGWGQGAGGRVFGGVTPAVATDSSDNVYIARRDPPALLVNDREGNFLSTLGEDLFKNPHSVWFNEQDQMYVADVDDHTVRKLDTEGNVLLTLGTADAVGAPGQPFNGPTWAVEASWGDIYVSDGYGQFRVHRFSADGTLLQSWGEEGTGPGQFALPHGLRVDSRGRVLVLDRTNRRMQIFDAEGTYIGEWSDLDGPNDLYIDSDDNVYMAEGNYRISVFDLDGNLLARWGEQGEAPGQFANGPHGIWLDSQGDLYVAEVPFLDNRLQKFTRG</sequence>
<dbReference type="InterPro" id="IPR001258">
    <property type="entry name" value="NHL_repeat"/>
</dbReference>
<evidence type="ECO:0000256" key="2">
    <source>
        <dbReference type="ARBA" id="ARBA00022737"/>
    </source>
</evidence>
<dbReference type="AlphaFoldDB" id="A0A6B0YYG8"/>
<dbReference type="PROSITE" id="PS51125">
    <property type="entry name" value="NHL"/>
    <property type="match status" value="1"/>
</dbReference>
<evidence type="ECO:0000256" key="4">
    <source>
        <dbReference type="PROSITE-ProRule" id="PRU00504"/>
    </source>
</evidence>
<keyword evidence="2" id="KW-0677">Repeat</keyword>
<dbReference type="Gene3D" id="2.120.10.30">
    <property type="entry name" value="TolB, C-terminal domain"/>
    <property type="match status" value="2"/>
</dbReference>
<evidence type="ECO:0000256" key="1">
    <source>
        <dbReference type="ARBA" id="ARBA00022729"/>
    </source>
</evidence>
<accession>A0A6B0YYG8</accession>
<dbReference type="PANTHER" id="PTHR10680">
    <property type="entry name" value="PEPTIDYL-GLYCINE ALPHA-AMIDATING MONOOXYGENASE"/>
    <property type="match status" value="1"/>
</dbReference>